<organism evidence="2 3">
    <name type="scientific">Tanacetum coccineum</name>
    <dbReference type="NCBI Taxonomy" id="301880"/>
    <lineage>
        <taxon>Eukaryota</taxon>
        <taxon>Viridiplantae</taxon>
        <taxon>Streptophyta</taxon>
        <taxon>Embryophyta</taxon>
        <taxon>Tracheophyta</taxon>
        <taxon>Spermatophyta</taxon>
        <taxon>Magnoliopsida</taxon>
        <taxon>eudicotyledons</taxon>
        <taxon>Gunneridae</taxon>
        <taxon>Pentapetalae</taxon>
        <taxon>asterids</taxon>
        <taxon>campanulids</taxon>
        <taxon>Asterales</taxon>
        <taxon>Asteraceae</taxon>
        <taxon>Asteroideae</taxon>
        <taxon>Anthemideae</taxon>
        <taxon>Anthemidinae</taxon>
        <taxon>Tanacetum</taxon>
    </lineage>
</organism>
<dbReference type="EMBL" id="BQNB010014132">
    <property type="protein sequence ID" value="GJT24391.1"/>
    <property type="molecule type" value="Genomic_DNA"/>
</dbReference>
<dbReference type="Pfam" id="PF14111">
    <property type="entry name" value="DUF4283"/>
    <property type="match status" value="1"/>
</dbReference>
<evidence type="ECO:0000313" key="3">
    <source>
        <dbReference type="Proteomes" id="UP001151760"/>
    </source>
</evidence>
<proteinExistence type="predicted"/>
<gene>
    <name evidence="2" type="ORF">Tco_0894328</name>
</gene>
<accession>A0ABQ5CEQ0</accession>
<comment type="caution">
    <text evidence="2">The sequence shown here is derived from an EMBL/GenBank/DDBJ whole genome shotgun (WGS) entry which is preliminary data.</text>
</comment>
<keyword evidence="3" id="KW-1185">Reference proteome</keyword>
<evidence type="ECO:0000313" key="2">
    <source>
        <dbReference type="EMBL" id="GJT24391.1"/>
    </source>
</evidence>
<feature type="domain" description="DUF4283" evidence="1">
    <location>
        <begin position="97"/>
        <end position="178"/>
    </location>
</feature>
<reference evidence="2" key="1">
    <citation type="journal article" date="2022" name="Int. J. Mol. Sci.">
        <title>Draft Genome of Tanacetum Coccineum: Genomic Comparison of Closely Related Tanacetum-Family Plants.</title>
        <authorList>
            <person name="Yamashiro T."/>
            <person name="Shiraishi A."/>
            <person name="Nakayama K."/>
            <person name="Satake H."/>
        </authorList>
    </citation>
    <scope>NUCLEOTIDE SEQUENCE</scope>
</reference>
<dbReference type="InterPro" id="IPR025558">
    <property type="entry name" value="DUF4283"/>
</dbReference>
<protein>
    <submittedName>
        <fullName evidence="2">Zinc knuckle CX2CX4HX4C containing protein</fullName>
    </submittedName>
</protein>
<sequence length="184" mass="21166">MSGKPLWEKLRLSAKKHVADVTSTTKVPTNKDTDLKEDTPIVKSVSFTKPVSYVEAAGASLSKPSTGKGNFHHLVSDNVFDWVQLSIPMNVVQMVSNRLENTIYGYFIGKRTAFPIVEYFLRNNWAKYRLTRLMMTSKGFFFFKFDSIKILEDVLESGPWMIRNSLIIRKKWTMTTRPCKEQDS</sequence>
<reference evidence="2" key="2">
    <citation type="submission" date="2022-01" db="EMBL/GenBank/DDBJ databases">
        <authorList>
            <person name="Yamashiro T."/>
            <person name="Shiraishi A."/>
            <person name="Satake H."/>
            <person name="Nakayama K."/>
        </authorList>
    </citation>
    <scope>NUCLEOTIDE SEQUENCE</scope>
</reference>
<name>A0ABQ5CEQ0_9ASTR</name>
<evidence type="ECO:0000259" key="1">
    <source>
        <dbReference type="Pfam" id="PF14111"/>
    </source>
</evidence>
<dbReference type="Proteomes" id="UP001151760">
    <property type="component" value="Unassembled WGS sequence"/>
</dbReference>